<dbReference type="CDD" id="cd00408">
    <property type="entry name" value="DHDPS-like"/>
    <property type="match status" value="1"/>
</dbReference>
<dbReference type="InterPro" id="IPR002220">
    <property type="entry name" value="DapA-like"/>
</dbReference>
<evidence type="ECO:0000313" key="6">
    <source>
        <dbReference type="EMBL" id="CAA9566928.1"/>
    </source>
</evidence>
<dbReference type="SUPFAM" id="SSF51569">
    <property type="entry name" value="Aldolase"/>
    <property type="match status" value="1"/>
</dbReference>
<evidence type="ECO:0000256" key="4">
    <source>
        <dbReference type="PIRSR" id="PIRSR001365-1"/>
    </source>
</evidence>
<dbReference type="PIRSF" id="PIRSF001365">
    <property type="entry name" value="DHDPS"/>
    <property type="match status" value="1"/>
</dbReference>
<comment type="similarity">
    <text evidence="1 3">Belongs to the DapA family.</text>
</comment>
<reference evidence="6" key="1">
    <citation type="submission" date="2020-02" db="EMBL/GenBank/DDBJ databases">
        <authorList>
            <person name="Meier V. D."/>
        </authorList>
    </citation>
    <scope>NUCLEOTIDE SEQUENCE</scope>
    <source>
        <strain evidence="6">AVDCRST_MAG70</strain>
    </source>
</reference>
<dbReference type="SMART" id="SM01130">
    <property type="entry name" value="DHDPS"/>
    <property type="match status" value="1"/>
</dbReference>
<dbReference type="Pfam" id="PF00701">
    <property type="entry name" value="DHDPS"/>
    <property type="match status" value="1"/>
</dbReference>
<dbReference type="PANTHER" id="PTHR12128:SF66">
    <property type="entry name" value="4-HYDROXY-2-OXOGLUTARATE ALDOLASE, MITOCHONDRIAL"/>
    <property type="match status" value="1"/>
</dbReference>
<feature type="binding site" evidence="5">
    <location>
        <position position="225"/>
    </location>
    <ligand>
        <name>pyruvate</name>
        <dbReference type="ChEBI" id="CHEBI:15361"/>
    </ligand>
</feature>
<dbReference type="GO" id="GO:0008840">
    <property type="term" value="F:4-hydroxy-tetrahydrodipicolinate synthase activity"/>
    <property type="evidence" value="ECO:0007669"/>
    <property type="project" value="UniProtKB-EC"/>
</dbReference>
<dbReference type="EC" id="4.3.3.7" evidence="6"/>
<accession>A0A6J4V4V7</accession>
<protein>
    <submittedName>
        <fullName evidence="6">4-hydroxy-tetrahydrodipicolinate synthase</fullName>
        <ecNumber evidence="6">4.3.3.7</ecNumber>
    </submittedName>
</protein>
<dbReference type="Gene3D" id="3.20.20.70">
    <property type="entry name" value="Aldolase class I"/>
    <property type="match status" value="1"/>
</dbReference>
<organism evidence="6">
    <name type="scientific">uncultured Thermomicrobiales bacterium</name>
    <dbReference type="NCBI Taxonomy" id="1645740"/>
    <lineage>
        <taxon>Bacteria</taxon>
        <taxon>Pseudomonadati</taxon>
        <taxon>Thermomicrobiota</taxon>
        <taxon>Thermomicrobia</taxon>
        <taxon>Thermomicrobiales</taxon>
        <taxon>environmental samples</taxon>
    </lineage>
</organism>
<feature type="active site" description="Proton donor/acceptor" evidence="4">
    <location>
        <position position="155"/>
    </location>
</feature>
<dbReference type="PRINTS" id="PR00146">
    <property type="entry name" value="DHPICSNTHASE"/>
</dbReference>
<dbReference type="EMBL" id="CADCWH010000341">
    <property type="protein sequence ID" value="CAA9566928.1"/>
    <property type="molecule type" value="Genomic_DNA"/>
</dbReference>
<dbReference type="InterPro" id="IPR013785">
    <property type="entry name" value="Aldolase_TIM"/>
</dbReference>
<evidence type="ECO:0000256" key="3">
    <source>
        <dbReference type="PIRNR" id="PIRNR001365"/>
    </source>
</evidence>
<keyword evidence="2 3" id="KW-0456">Lyase</keyword>
<evidence type="ECO:0000256" key="5">
    <source>
        <dbReference type="PIRSR" id="PIRSR001365-2"/>
    </source>
</evidence>
<proteinExistence type="inferred from homology"/>
<gene>
    <name evidence="6" type="ORF">AVDCRST_MAG70-2117</name>
</gene>
<sequence length="318" mass="32849">MAMEGSNGRARTHGQSAETMIPGGVLAPVATTFGTDGEFDVAAFRANLDWYSRSRLDGIVLLGSNGEFALLDTSEKEAVIEAGIEAVGGRKTVMVGTGAESTRATIALTRRAAAAGADFALVVTPHYYSPRYDHAAYLAHYQAVAEASPIPVIIYVMAAYTGVDLAPALVADIARHPNVVGIKDSGGNAPRVAEVIERCGPEFGVLAGSASFLYPALCLGATGGIVALGNLTPDLCADLRDLTLAGDHAAARALQLRLIAPNAAVTSRFGVPGLKVAMDAVGLRGGPPRLPHLPLGENDAEEVRRTLREAEIGAVAVG</sequence>
<dbReference type="AlphaFoldDB" id="A0A6J4V4V7"/>
<feature type="active site" description="Schiff-base intermediate with substrate" evidence="4">
    <location>
        <position position="183"/>
    </location>
</feature>
<evidence type="ECO:0000256" key="2">
    <source>
        <dbReference type="ARBA" id="ARBA00023239"/>
    </source>
</evidence>
<dbReference type="PANTHER" id="PTHR12128">
    <property type="entry name" value="DIHYDRODIPICOLINATE SYNTHASE"/>
    <property type="match status" value="1"/>
</dbReference>
<evidence type="ECO:0000256" key="1">
    <source>
        <dbReference type="ARBA" id="ARBA00007592"/>
    </source>
</evidence>
<name>A0A6J4V4V7_9BACT</name>